<evidence type="ECO:0000313" key="3">
    <source>
        <dbReference type="EMBL" id="GAA3791349.1"/>
    </source>
</evidence>
<dbReference type="Pfam" id="PF08751">
    <property type="entry name" value="TrwC"/>
    <property type="match status" value="1"/>
</dbReference>
<name>A0ABP7HFY5_9PSEU</name>
<protein>
    <recommendedName>
        <fullName evidence="2">TrwC relaxase domain-containing protein</fullName>
    </recommendedName>
</protein>
<feature type="compositionally biased region" description="Basic and acidic residues" evidence="1">
    <location>
        <begin position="1261"/>
        <end position="1273"/>
    </location>
</feature>
<dbReference type="Proteomes" id="UP001501624">
    <property type="component" value="Unassembled WGS sequence"/>
</dbReference>
<proteinExistence type="predicted"/>
<evidence type="ECO:0000256" key="1">
    <source>
        <dbReference type="SAM" id="MobiDB-lite"/>
    </source>
</evidence>
<dbReference type="Pfam" id="PF13604">
    <property type="entry name" value="AAA_30"/>
    <property type="match status" value="1"/>
</dbReference>
<evidence type="ECO:0000259" key="2">
    <source>
        <dbReference type="Pfam" id="PF08751"/>
    </source>
</evidence>
<dbReference type="SUPFAM" id="SSF55464">
    <property type="entry name" value="Origin of replication-binding domain, RBD-like"/>
    <property type="match status" value="1"/>
</dbReference>
<dbReference type="EMBL" id="BAABCM010000001">
    <property type="protein sequence ID" value="GAA3791349.1"/>
    <property type="molecule type" value="Genomic_DNA"/>
</dbReference>
<sequence>MTPRVLHAGDGYTYLTRTVASGDVHRERGSSLSDVYAVTGDPPGVWVGSGCADLGISGEVTEEQMLALFGEGLRPDADAFIADRIAEGASIDGAIKAARLGRRMPEYKNDVPLTGALRAAVGRFTQEHQRRPTLAERHRIKFEVGRRLLEEKLGHPVTTERKIRQFLQDELGRARQPVSGFDLVFAPVKSVSLLWALGGRRIREEVERAHRDAWQAALAYAEQEAAYARVGAGGAAQIETSGFVATAFDHRESRAGDPHLHTHVAVANRVLAADGKWRTLDGQQLFRVAVSASEMYNATLEQLLTERLGVQWAPRAMGRGRQPVREVAGMPREWIAGFSRRRAQVEAGYDRLVAEYVAAHGRTPPRSVQIRLAQQAQLGNDRPAKAKPEPLGEAVTRWRVAAEEMTPQLSVEERVSACAPGPAAVPQESLVDLAELGAAVIASVSDKRATWTIYHVRAEALRKLAKVPFESMRERRRALDTVVGYAMQRHSVQLDLFPHLTPALLQRSDGEPVFHRRGSTRYTSEEILACEDRLLAAAGIRRGPVVGDRVRRRVVREFERSRRISLNPGQQALVEHFVSSGTALAVGIGPPGAGKSTVMRVVRAAWETTGGRVIGLAPSAAAASVLHDELNAGDPHMPGRRPAARADTLHLLTTRYAEGLDVDVRLGDMLLVDEAGMAGTRTLDTVRRIAEERGAVLRLVGDHRQLTAVEAGGALRLLFHDAGGVELDEVRRFADPEEARAVLRFRVGDPAAIGFYETHERLVGGTRAAVLDQLYRDWQADVASGATSIMMSDSRDVARELSARAQADGRTRGEVAETGVRLVDETVAGVGDRVVTRANRRRFTVSGGRDFVKNGDLWTVRAVHDDRSLTVRHVRHGGEVTLPADYVAEYVELGYAATVHRSQGLTVDVARSFLSLSAVREAALVALSRGIHGNYAYLDVEEIQEVDEPEVLPGELFYRHRETELAAKGLARILRREGAERAATEELRDAQEAPFRLDNAIPRYEHALVVWRGENAAAEAEEWVREAMPDHAEDILADEAWPALQNVLHAARAGGADPTALLRETAEQRELKSAQSVAKVMHYRVCEAMPPVDLGPDHLPLLPGWVPAPPPLDDPRHDVEPDALELAEWLHERAGDIADRVSELGERVAEDRPRWAARLGEPPDDPADRATWIEVAGQVAAYRERWGFGDEVDTLVPRDDGGAQRHAHEWVTMYVDSHADIAATRIEDSERAGRVRAKLEALTTRLATIRRGASSVEQDLAPERDPRGAEPEP</sequence>
<dbReference type="SUPFAM" id="SSF52540">
    <property type="entry name" value="P-loop containing nucleoside triphosphate hydrolases"/>
    <property type="match status" value="2"/>
</dbReference>
<dbReference type="RefSeq" id="WP_237336683.1">
    <property type="nucleotide sequence ID" value="NZ_BAABCM010000001.1"/>
</dbReference>
<organism evidence="3 4">
    <name type="scientific">Amycolatopsis tucumanensis</name>
    <dbReference type="NCBI Taxonomy" id="401106"/>
    <lineage>
        <taxon>Bacteria</taxon>
        <taxon>Bacillati</taxon>
        <taxon>Actinomycetota</taxon>
        <taxon>Actinomycetes</taxon>
        <taxon>Pseudonocardiales</taxon>
        <taxon>Pseudonocardiaceae</taxon>
        <taxon>Amycolatopsis</taxon>
    </lineage>
</organism>
<evidence type="ECO:0000313" key="4">
    <source>
        <dbReference type="Proteomes" id="UP001501624"/>
    </source>
</evidence>
<dbReference type="InterPro" id="IPR027417">
    <property type="entry name" value="P-loop_NTPase"/>
</dbReference>
<comment type="caution">
    <text evidence="3">The sequence shown here is derived from an EMBL/GenBank/DDBJ whole genome shotgun (WGS) entry which is preliminary data.</text>
</comment>
<keyword evidence="4" id="KW-1185">Reference proteome</keyword>
<gene>
    <name evidence="3" type="ORF">GCM10022380_04870</name>
</gene>
<dbReference type="Gene3D" id="2.30.30.940">
    <property type="match status" value="1"/>
</dbReference>
<dbReference type="Gene3D" id="3.40.50.300">
    <property type="entry name" value="P-loop containing nucleotide triphosphate hydrolases"/>
    <property type="match status" value="2"/>
</dbReference>
<accession>A0ABP7HFY5</accession>
<dbReference type="InterPro" id="IPR014862">
    <property type="entry name" value="TrwC"/>
</dbReference>
<reference evidence="4" key="1">
    <citation type="journal article" date="2019" name="Int. J. Syst. Evol. Microbiol.">
        <title>The Global Catalogue of Microorganisms (GCM) 10K type strain sequencing project: providing services to taxonomists for standard genome sequencing and annotation.</title>
        <authorList>
            <consortium name="The Broad Institute Genomics Platform"/>
            <consortium name="The Broad Institute Genome Sequencing Center for Infectious Disease"/>
            <person name="Wu L."/>
            <person name="Ma J."/>
        </authorList>
    </citation>
    <scope>NUCLEOTIDE SEQUENCE [LARGE SCALE GENOMIC DNA]</scope>
    <source>
        <strain evidence="4">JCM 17017</strain>
    </source>
</reference>
<feature type="region of interest" description="Disordered" evidence="1">
    <location>
        <begin position="1250"/>
        <end position="1273"/>
    </location>
</feature>
<dbReference type="NCBIfam" id="NF041492">
    <property type="entry name" value="MobF"/>
    <property type="match status" value="1"/>
</dbReference>
<feature type="domain" description="TrwC relaxase" evidence="2">
    <location>
        <begin position="8"/>
        <end position="405"/>
    </location>
</feature>